<dbReference type="InterPro" id="IPR003018">
    <property type="entry name" value="GAF"/>
</dbReference>
<dbReference type="InterPro" id="IPR023174">
    <property type="entry name" value="PDEase_CS"/>
</dbReference>
<keyword evidence="4 8" id="KW-0378">Hydrolase</keyword>
<feature type="region of interest" description="Disordered" evidence="9">
    <location>
        <begin position="1"/>
        <end position="37"/>
    </location>
</feature>
<dbReference type="Proteomes" id="UP000007799">
    <property type="component" value="Unassembled WGS sequence"/>
</dbReference>
<evidence type="ECO:0000256" key="9">
    <source>
        <dbReference type="SAM" id="MobiDB-lite"/>
    </source>
</evidence>
<dbReference type="GO" id="GO:0004114">
    <property type="term" value="F:3',5'-cyclic-nucleotide phosphodiesterase activity"/>
    <property type="evidence" value="ECO:0007669"/>
    <property type="project" value="InterPro"/>
</dbReference>
<evidence type="ECO:0000313" key="12">
    <source>
        <dbReference type="Proteomes" id="UP000007799"/>
    </source>
</evidence>
<dbReference type="Gene3D" id="1.10.1300.10">
    <property type="entry name" value="3'5'-cyclic nucleotide phosphodiesterase, catalytic domain"/>
    <property type="match status" value="1"/>
</dbReference>
<evidence type="ECO:0000256" key="7">
    <source>
        <dbReference type="PIRSR" id="PIRSR623088-3"/>
    </source>
</evidence>
<feature type="binding site" evidence="6">
    <location>
        <position position="516"/>
    </location>
    <ligand>
        <name>AMP</name>
        <dbReference type="ChEBI" id="CHEBI:456215"/>
    </ligand>
</feature>
<evidence type="ECO:0000256" key="4">
    <source>
        <dbReference type="ARBA" id="ARBA00022801"/>
    </source>
</evidence>
<dbReference type="InterPro" id="IPR002073">
    <property type="entry name" value="PDEase_catalytic_dom"/>
</dbReference>
<feature type="binding site" evidence="7">
    <location>
        <position position="406"/>
    </location>
    <ligand>
        <name>Zn(2+)</name>
        <dbReference type="ChEBI" id="CHEBI:29105"/>
        <label>1</label>
    </ligand>
</feature>
<feature type="binding site" evidence="6">
    <location>
        <position position="406"/>
    </location>
    <ligand>
        <name>AMP</name>
        <dbReference type="ChEBI" id="CHEBI:456215"/>
    </ligand>
</feature>
<dbReference type="Gene3D" id="3.30.450.40">
    <property type="match status" value="1"/>
</dbReference>
<dbReference type="Pfam" id="PF01590">
    <property type="entry name" value="GAF"/>
    <property type="match status" value="1"/>
</dbReference>
<dbReference type="SUPFAM" id="SSF109604">
    <property type="entry name" value="HD-domain/PDEase-like"/>
    <property type="match status" value="1"/>
</dbReference>
<feature type="binding site" evidence="7">
    <location>
        <position position="516"/>
    </location>
    <ligand>
        <name>Zn(2+)</name>
        <dbReference type="ChEBI" id="CHEBI:29105"/>
        <label>1</label>
    </ligand>
</feature>
<keyword evidence="12" id="KW-1185">Reference proteome</keyword>
<dbReference type="GO" id="GO:0046872">
    <property type="term" value="F:metal ion binding"/>
    <property type="evidence" value="ECO:0007669"/>
    <property type="project" value="UniProtKB-KW"/>
</dbReference>
<organism evidence="12">
    <name type="scientific">Salpingoeca rosetta (strain ATCC 50818 / BSB-021)</name>
    <dbReference type="NCBI Taxonomy" id="946362"/>
    <lineage>
        <taxon>Eukaryota</taxon>
        <taxon>Choanoflagellata</taxon>
        <taxon>Craspedida</taxon>
        <taxon>Salpingoecidae</taxon>
        <taxon>Salpingoeca</taxon>
    </lineage>
</organism>
<dbReference type="Pfam" id="PF00233">
    <property type="entry name" value="PDEase_I"/>
    <property type="match status" value="1"/>
</dbReference>
<sequence>MLRTQDTPAALSPQQEASHAKPAQDTSSPPPDPANRKNMLRRRASLASQRMQSLEVPFKSMEDLDITHKSADELKQWMQKDPTTVAEALRELALAQKFSTVMLDISAALMETTDTKEVVETILQHAAELVHCDRCSLFLYDKETNELSSQAFDVSEEGCVGDSDDNQFSFPATTGIAGHVATTGETLNIHDAYADDRFNRAIDDKTGFKTRNILCTPIFDNNDEVIAVTQLINKHGDGPFTERDVKSLNVFAGYCGLALHNAQLHDQVRRDARRHQVALEMLSYHTRAHPQEVEKLSTTEPPQELCTRLRSITFDPLSIDIDDTLLAARAMFTDSGFARKLRMRPDDLSSWLICVKRSYRDVRYHNWKHAFNVGQFVYGALMSSEMGTYFSDLEKAGILIAALSHDLDHRGTNNTFEKKYSTPLGDLYSTSTLEHHHFDRAVTILSTEGQNILAALPSKQYEQAIKQIESAILATDLGRHFSIRKEYKALVDDKTFDKAKREHLDILRSIIMTAGDLSAVTKPFPAQRRVAELVYSEFFDQGDLERALGAKTDDLQDLMNRQKVSELPKMQVGFIDFVAKPVYDSLGDHFEDLKVLRAEVERNRRDWEAMRDKGPYQFITPIDVLTAKTKSDVVGELAKRAEERAEGEASQ</sequence>
<dbReference type="GO" id="GO:0007165">
    <property type="term" value="P:signal transduction"/>
    <property type="evidence" value="ECO:0007669"/>
    <property type="project" value="InterPro"/>
</dbReference>
<dbReference type="AlphaFoldDB" id="F2U4B8"/>
<feature type="active site" description="Proton donor" evidence="5">
    <location>
        <position position="365"/>
    </location>
</feature>
<evidence type="ECO:0000256" key="5">
    <source>
        <dbReference type="PIRSR" id="PIRSR623088-1"/>
    </source>
</evidence>
<dbReference type="PROSITE" id="PS51845">
    <property type="entry name" value="PDEASE_I_2"/>
    <property type="match status" value="1"/>
</dbReference>
<dbReference type="OMA" id="YNAKKWE"/>
<dbReference type="PRINTS" id="PR00387">
    <property type="entry name" value="PDIESTERASE1"/>
</dbReference>
<dbReference type="SMART" id="SM00471">
    <property type="entry name" value="HDc"/>
    <property type="match status" value="1"/>
</dbReference>
<dbReference type="KEGG" id="sre:PTSG_11971"/>
<evidence type="ECO:0000256" key="3">
    <source>
        <dbReference type="ARBA" id="ARBA00022723"/>
    </source>
</evidence>
<feature type="binding site" evidence="6">
    <location>
        <position position="571"/>
    </location>
    <ligand>
        <name>AMP</name>
        <dbReference type="ChEBI" id="CHEBI:456215"/>
    </ligand>
</feature>
<dbReference type="CDD" id="cd00077">
    <property type="entry name" value="HDc"/>
    <property type="match status" value="1"/>
</dbReference>
<keyword evidence="3 7" id="KW-0479">Metal-binding</keyword>
<evidence type="ECO:0000256" key="2">
    <source>
        <dbReference type="ARBA" id="ARBA00022535"/>
    </source>
</evidence>
<dbReference type="PROSITE" id="PS00126">
    <property type="entry name" value="PDEASE_I_1"/>
    <property type="match status" value="1"/>
</dbReference>
<comment type="cofactor">
    <cofactor evidence="8">
        <name>a divalent metal cation</name>
        <dbReference type="ChEBI" id="CHEBI:60240"/>
    </cofactor>
    <text evidence="8">Binds 2 divalent metal cations per subunit. Site 1 may preferentially bind zinc ions, while site 2 has a preference for magnesium and/or manganese ions.</text>
</comment>
<dbReference type="GeneID" id="16076307"/>
<dbReference type="EMBL" id="GL832961">
    <property type="protein sequence ID" value="EGD82484.1"/>
    <property type="molecule type" value="Genomic_DNA"/>
</dbReference>
<keyword evidence="2" id="KW-0140">cGMP</keyword>
<dbReference type="InParanoid" id="F2U4B8"/>
<evidence type="ECO:0000313" key="11">
    <source>
        <dbReference type="EMBL" id="EGD82484.1"/>
    </source>
</evidence>
<evidence type="ECO:0000256" key="6">
    <source>
        <dbReference type="PIRSR" id="PIRSR623088-2"/>
    </source>
</evidence>
<feature type="binding site" evidence="7">
    <location>
        <position position="406"/>
    </location>
    <ligand>
        <name>Zn(2+)</name>
        <dbReference type="ChEBI" id="CHEBI:29105"/>
        <label>2</label>
    </ligand>
</feature>
<dbReference type="InterPro" id="IPR036971">
    <property type="entry name" value="PDEase_catalytic_dom_sf"/>
</dbReference>
<feature type="binding site" evidence="7">
    <location>
        <position position="405"/>
    </location>
    <ligand>
        <name>Zn(2+)</name>
        <dbReference type="ChEBI" id="CHEBI:29105"/>
        <label>1</label>
    </ligand>
</feature>
<dbReference type="FunFam" id="1.10.1300.10:FF:000003">
    <property type="entry name" value="Phosphodiesterase"/>
    <property type="match status" value="1"/>
</dbReference>
<name>F2U4B8_SALR5</name>
<reference evidence="11" key="1">
    <citation type="submission" date="2009-08" db="EMBL/GenBank/DDBJ databases">
        <title>Annotation of Salpingoeca rosetta.</title>
        <authorList>
            <consortium name="The Broad Institute Genome Sequencing Platform"/>
            <person name="Russ C."/>
            <person name="Cuomo C."/>
            <person name="Burger G."/>
            <person name="Gray M.W."/>
            <person name="Holland P.W.H."/>
            <person name="King N."/>
            <person name="Lang F.B.F."/>
            <person name="Roger A.J."/>
            <person name="Ruiz-Trillo I."/>
            <person name="Young S.K."/>
            <person name="Zeng Q."/>
            <person name="Gargeya S."/>
            <person name="Alvarado L."/>
            <person name="Berlin A."/>
            <person name="Chapman S.B."/>
            <person name="Chen Z."/>
            <person name="Freedman E."/>
            <person name="Gellesch M."/>
            <person name="Goldberg J."/>
            <person name="Griggs A."/>
            <person name="Gujja S."/>
            <person name="Heilman E."/>
            <person name="Heiman D."/>
            <person name="Howarth C."/>
            <person name="Mehta T."/>
            <person name="Neiman D."/>
            <person name="Pearson M."/>
            <person name="Roberts A."/>
            <person name="Saif S."/>
            <person name="Shea T."/>
            <person name="Shenoy N."/>
            <person name="Sisk P."/>
            <person name="Stolte C."/>
            <person name="Sykes S."/>
            <person name="White J."/>
            <person name="Yandava C."/>
            <person name="Haas B."/>
            <person name="Nusbaum C."/>
            <person name="Birren B."/>
        </authorList>
    </citation>
    <scope>NUCLEOTIDE SEQUENCE [LARGE SCALE GENOMIC DNA]</scope>
    <source>
        <strain evidence="11">ATCC 50818</strain>
    </source>
</reference>
<gene>
    <name evidence="11" type="ORF">PTSG_11971</name>
</gene>
<dbReference type="InterPro" id="IPR029016">
    <property type="entry name" value="GAF-like_dom_sf"/>
</dbReference>
<dbReference type="SMART" id="SM00065">
    <property type="entry name" value="GAF"/>
    <property type="match status" value="1"/>
</dbReference>
<dbReference type="InterPro" id="IPR023088">
    <property type="entry name" value="PDEase"/>
</dbReference>
<feature type="compositionally biased region" description="Polar residues" evidence="9">
    <location>
        <begin position="1"/>
        <end position="17"/>
    </location>
</feature>
<dbReference type="RefSeq" id="XP_004995720.1">
    <property type="nucleotide sequence ID" value="XM_004995663.1"/>
</dbReference>
<feature type="binding site" evidence="6">
    <location>
        <begin position="365"/>
        <end position="369"/>
    </location>
    <ligand>
        <name>AMP</name>
        <dbReference type="ChEBI" id="CHEBI:456215"/>
    </ligand>
</feature>
<dbReference type="EC" id="3.1.4.-" evidence="8"/>
<comment type="similarity">
    <text evidence="1 8">Belongs to the cyclic nucleotide phosphodiesterase family.</text>
</comment>
<dbReference type="OrthoDB" id="295473at2759"/>
<dbReference type="InterPro" id="IPR003607">
    <property type="entry name" value="HD/PDEase_dom"/>
</dbReference>
<proteinExistence type="inferred from homology"/>
<accession>F2U4B8</accession>
<evidence type="ECO:0000259" key="10">
    <source>
        <dbReference type="PROSITE" id="PS51845"/>
    </source>
</evidence>
<evidence type="ECO:0000256" key="8">
    <source>
        <dbReference type="RuleBase" id="RU363067"/>
    </source>
</evidence>
<dbReference type="eggNOG" id="KOG3689">
    <property type="taxonomic scope" value="Eukaryota"/>
</dbReference>
<protein>
    <recommendedName>
        <fullName evidence="8">Phosphodiesterase</fullName>
        <ecNumber evidence="8">3.1.4.-</ecNumber>
    </recommendedName>
</protein>
<dbReference type="STRING" id="946362.F2U4B8"/>
<feature type="domain" description="PDEase" evidence="10">
    <location>
        <begin position="288"/>
        <end position="614"/>
    </location>
</feature>
<dbReference type="SUPFAM" id="SSF55781">
    <property type="entry name" value="GAF domain-like"/>
    <property type="match status" value="1"/>
</dbReference>
<feature type="binding site" evidence="7">
    <location>
        <position position="369"/>
    </location>
    <ligand>
        <name>Zn(2+)</name>
        <dbReference type="ChEBI" id="CHEBI:29105"/>
        <label>1</label>
    </ligand>
</feature>
<dbReference type="PANTHER" id="PTHR11347">
    <property type="entry name" value="CYCLIC NUCLEOTIDE PHOSPHODIESTERASE"/>
    <property type="match status" value="1"/>
</dbReference>
<evidence type="ECO:0000256" key="1">
    <source>
        <dbReference type="ARBA" id="ARBA00007648"/>
    </source>
</evidence>